<dbReference type="Proteomes" id="UP000185151">
    <property type="component" value="Unassembled WGS sequence"/>
</dbReference>
<dbReference type="OrthoDB" id="9797415at2"/>
<accession>A0A1N6LH91</accession>
<dbReference type="Pfam" id="PF00702">
    <property type="entry name" value="Hydrolase"/>
    <property type="match status" value="1"/>
</dbReference>
<dbReference type="InterPro" id="IPR023214">
    <property type="entry name" value="HAD_sf"/>
</dbReference>
<dbReference type="InterPro" id="IPR006439">
    <property type="entry name" value="HAD-SF_hydro_IA"/>
</dbReference>
<dbReference type="Gene3D" id="3.40.50.1000">
    <property type="entry name" value="HAD superfamily/HAD-like"/>
    <property type="match status" value="1"/>
</dbReference>
<gene>
    <name evidence="1" type="ORF">SAMN05444165_7295</name>
</gene>
<name>A0A1N6LH91_9BURK</name>
<dbReference type="RefSeq" id="WP_074302237.1">
    <property type="nucleotide sequence ID" value="NZ_FSRU01000003.1"/>
</dbReference>
<keyword evidence="2" id="KW-1185">Reference proteome</keyword>
<evidence type="ECO:0000313" key="1">
    <source>
        <dbReference type="EMBL" id="SIO68107.1"/>
    </source>
</evidence>
<organism evidence="1 2">
    <name type="scientific">Paraburkholderia phenazinium</name>
    <dbReference type="NCBI Taxonomy" id="60549"/>
    <lineage>
        <taxon>Bacteria</taxon>
        <taxon>Pseudomonadati</taxon>
        <taxon>Pseudomonadota</taxon>
        <taxon>Betaproteobacteria</taxon>
        <taxon>Burkholderiales</taxon>
        <taxon>Burkholderiaceae</taxon>
        <taxon>Paraburkholderia</taxon>
    </lineage>
</organism>
<protein>
    <submittedName>
        <fullName evidence="1">Putative hydrolase of the HAD superfamily</fullName>
    </submittedName>
</protein>
<keyword evidence="1" id="KW-0378">Hydrolase</keyword>
<dbReference type="AlphaFoldDB" id="A0A1N6LH91"/>
<dbReference type="PANTHER" id="PTHR43611">
    <property type="entry name" value="ALPHA-D-GLUCOSE 1-PHOSPHATE PHOSPHATASE"/>
    <property type="match status" value="1"/>
</dbReference>
<dbReference type="GO" id="GO:0016787">
    <property type="term" value="F:hydrolase activity"/>
    <property type="evidence" value="ECO:0007669"/>
    <property type="project" value="UniProtKB-KW"/>
</dbReference>
<dbReference type="EMBL" id="FSRU01000003">
    <property type="protein sequence ID" value="SIO68107.1"/>
    <property type="molecule type" value="Genomic_DNA"/>
</dbReference>
<sequence length="211" mass="24366">MRTVIFDVDGVLVHGYTGQLERLRRWDTHIEADLGINPDRFRDSFIREVFEKEVLTGRKALLTALEETLPALGYRGSPFTVASYWLTRDSQVNFQLLDLVRRLRLTGKVRLCIATNQEHMRAFYLWNKLGFENLFDDLFHSARLGVLKPDLGFYARIEEILGPQDEPPLFFDDSESVVNSAREYGWDAVLYRGLMDCDTHPWIAAAFSSSK</sequence>
<proteinExistence type="predicted"/>
<dbReference type="PANTHER" id="PTHR43611:SF3">
    <property type="entry name" value="FLAVIN MONONUCLEOTIDE HYDROLASE 1, CHLOROPLATIC"/>
    <property type="match status" value="1"/>
</dbReference>
<reference evidence="1 2" key="1">
    <citation type="submission" date="2016-11" db="EMBL/GenBank/DDBJ databases">
        <authorList>
            <person name="Jaros S."/>
            <person name="Januszkiewicz K."/>
            <person name="Wedrychowicz H."/>
        </authorList>
    </citation>
    <scope>NUCLEOTIDE SEQUENCE [LARGE SCALE GENOMIC DNA]</scope>
    <source>
        <strain evidence="1 2">GAS95</strain>
    </source>
</reference>
<evidence type="ECO:0000313" key="2">
    <source>
        <dbReference type="Proteomes" id="UP000185151"/>
    </source>
</evidence>
<dbReference type="SUPFAM" id="SSF56784">
    <property type="entry name" value="HAD-like"/>
    <property type="match status" value="1"/>
</dbReference>
<dbReference type="PRINTS" id="PR00413">
    <property type="entry name" value="HADHALOGNASE"/>
</dbReference>
<dbReference type="InterPro" id="IPR036412">
    <property type="entry name" value="HAD-like_sf"/>
</dbReference>